<sequence>MAGSLSSAKIAVDALSICMSINTWEFMIPLGFFAGTGVRVANELGAGNGEGAKFASMVSATTSLVIGLLVCFVIMIFHEKLAMIFTLSSAVLGAFDNLAVLLGITILLNSIQPVLSGVAVGSGWQASAAYINIGSYYIVGLPLGGIWSGMIAGTAVQTLILVALTIRCDWDMQAKIAGSNVKKLASPSPDQQIIE</sequence>
<dbReference type="GO" id="GO:0042910">
    <property type="term" value="F:xenobiotic transmembrane transporter activity"/>
    <property type="evidence" value="ECO:0007669"/>
    <property type="project" value="InterPro"/>
</dbReference>
<dbReference type="PANTHER" id="PTHR11206">
    <property type="entry name" value="MULTIDRUG RESISTANCE PROTEIN"/>
    <property type="match status" value="1"/>
</dbReference>
<dbReference type="EMBL" id="JAJJMA010187209">
    <property type="protein sequence ID" value="MCL7038136.1"/>
    <property type="molecule type" value="Genomic_DNA"/>
</dbReference>
<evidence type="ECO:0000313" key="3">
    <source>
        <dbReference type="EMBL" id="MCL7038136.1"/>
    </source>
</evidence>
<evidence type="ECO:0000313" key="4">
    <source>
        <dbReference type="Proteomes" id="UP001177140"/>
    </source>
</evidence>
<accession>A0AA41VAU1</accession>
<keyword evidence="2" id="KW-1133">Transmembrane helix</keyword>
<dbReference type="Pfam" id="PF01554">
    <property type="entry name" value="MatE"/>
    <property type="match status" value="1"/>
</dbReference>
<reference evidence="3" key="1">
    <citation type="submission" date="2022-03" db="EMBL/GenBank/DDBJ databases">
        <title>A functionally conserved STORR gene fusion in Papaver species that diverged 16.8 million years ago.</title>
        <authorList>
            <person name="Catania T."/>
        </authorList>
    </citation>
    <scope>NUCLEOTIDE SEQUENCE</scope>
    <source>
        <strain evidence="3">S-191538</strain>
    </source>
</reference>
<keyword evidence="4" id="KW-1185">Reference proteome</keyword>
<feature type="transmembrane region" description="Helical" evidence="2">
    <location>
        <begin position="84"/>
        <end position="108"/>
    </location>
</feature>
<comment type="caution">
    <text evidence="3">The sequence shown here is derived from an EMBL/GenBank/DDBJ whole genome shotgun (WGS) entry which is preliminary data.</text>
</comment>
<evidence type="ECO:0000256" key="2">
    <source>
        <dbReference type="SAM" id="Phobius"/>
    </source>
</evidence>
<protein>
    <submittedName>
        <fullName evidence="3">Uncharacterized protein</fullName>
    </submittedName>
</protein>
<keyword evidence="2" id="KW-0472">Membrane</keyword>
<dbReference type="GO" id="GO:0015297">
    <property type="term" value="F:antiporter activity"/>
    <property type="evidence" value="ECO:0007669"/>
    <property type="project" value="InterPro"/>
</dbReference>
<dbReference type="GO" id="GO:0016020">
    <property type="term" value="C:membrane"/>
    <property type="evidence" value="ECO:0007669"/>
    <property type="project" value="InterPro"/>
</dbReference>
<evidence type="ECO:0000256" key="1">
    <source>
        <dbReference type="ARBA" id="ARBA00010199"/>
    </source>
</evidence>
<dbReference type="Proteomes" id="UP001177140">
    <property type="component" value="Unassembled WGS sequence"/>
</dbReference>
<gene>
    <name evidence="3" type="ORF">MKW94_006457</name>
</gene>
<organism evidence="3 4">
    <name type="scientific">Papaver nudicaule</name>
    <name type="common">Iceland poppy</name>
    <dbReference type="NCBI Taxonomy" id="74823"/>
    <lineage>
        <taxon>Eukaryota</taxon>
        <taxon>Viridiplantae</taxon>
        <taxon>Streptophyta</taxon>
        <taxon>Embryophyta</taxon>
        <taxon>Tracheophyta</taxon>
        <taxon>Spermatophyta</taxon>
        <taxon>Magnoliopsida</taxon>
        <taxon>Ranunculales</taxon>
        <taxon>Papaveraceae</taxon>
        <taxon>Papaveroideae</taxon>
        <taxon>Papaver</taxon>
    </lineage>
</organism>
<dbReference type="AlphaFoldDB" id="A0AA41VAU1"/>
<comment type="similarity">
    <text evidence="1">Belongs to the multi antimicrobial extrusion (MATE) (TC 2.A.66.1) family.</text>
</comment>
<dbReference type="InterPro" id="IPR002528">
    <property type="entry name" value="MATE_fam"/>
</dbReference>
<feature type="transmembrane region" description="Helical" evidence="2">
    <location>
        <begin position="54"/>
        <end position="77"/>
    </location>
</feature>
<proteinExistence type="inferred from homology"/>
<feature type="transmembrane region" description="Helical" evidence="2">
    <location>
        <begin position="12"/>
        <end position="34"/>
    </location>
</feature>
<name>A0AA41VAU1_PAPNU</name>
<keyword evidence="2" id="KW-0812">Transmembrane</keyword>
<feature type="transmembrane region" description="Helical" evidence="2">
    <location>
        <begin position="146"/>
        <end position="166"/>
    </location>
</feature>